<proteinExistence type="predicted"/>
<reference evidence="2 3" key="1">
    <citation type="submission" date="2019-11" db="EMBL/GenBank/DDBJ databases">
        <title>Pseudomonas flavidum sp. nov., isolated from Baiyang Lake.</title>
        <authorList>
            <person name="Zhao Y."/>
        </authorList>
    </citation>
    <scope>NUCLEOTIDE SEQUENCE [LARGE SCALE GENOMIC DNA]</scope>
    <source>
        <strain evidence="3">R-22-3 w-18</strain>
    </source>
</reference>
<feature type="domain" description="DUF306" evidence="1">
    <location>
        <begin position="27"/>
        <end position="125"/>
    </location>
</feature>
<dbReference type="PROSITE" id="PS51257">
    <property type="entry name" value="PROKAR_LIPOPROTEIN"/>
    <property type="match status" value="1"/>
</dbReference>
<dbReference type="Pfam" id="PF03724">
    <property type="entry name" value="META"/>
    <property type="match status" value="1"/>
</dbReference>
<evidence type="ECO:0000313" key="3">
    <source>
        <dbReference type="Proteomes" id="UP000429555"/>
    </source>
</evidence>
<dbReference type="InterPro" id="IPR053147">
    <property type="entry name" value="Hsp_HslJ-like"/>
</dbReference>
<dbReference type="Proteomes" id="UP000429555">
    <property type="component" value="Unassembled WGS sequence"/>
</dbReference>
<dbReference type="InterPro" id="IPR005184">
    <property type="entry name" value="DUF306_Meta_HslJ"/>
</dbReference>
<dbReference type="RefSeq" id="WP_160344302.1">
    <property type="nucleotide sequence ID" value="NZ_WKJZ01000001.1"/>
</dbReference>
<dbReference type="EMBL" id="WKJZ01000001">
    <property type="protein sequence ID" value="MVW75286.1"/>
    <property type="molecule type" value="Genomic_DNA"/>
</dbReference>
<protein>
    <submittedName>
        <fullName evidence="2">META domain-containing protein</fullName>
    </submittedName>
</protein>
<keyword evidence="3" id="KW-1185">Reference proteome</keyword>
<dbReference type="AlphaFoldDB" id="A0A6I4KXQ4"/>
<sequence>MRALLPILLGASLLGCASVGPQLQYEHGYRVEWIGERPLIDRSHLSITFGSDGRAYGSAGCNHWFAGYSEKDGQLRLEAPASTRKLCAPALMEQEQRFLAALAQVQRWDYNGIGQLQLWPASGKPIRLWAE</sequence>
<organism evidence="2 3">
    <name type="scientific">Pseudomonas xionganensis</name>
    <dbReference type="NCBI Taxonomy" id="2654845"/>
    <lineage>
        <taxon>Bacteria</taxon>
        <taxon>Pseudomonadati</taxon>
        <taxon>Pseudomonadota</taxon>
        <taxon>Gammaproteobacteria</taxon>
        <taxon>Pseudomonadales</taxon>
        <taxon>Pseudomonadaceae</taxon>
        <taxon>Pseudomonas</taxon>
    </lineage>
</organism>
<dbReference type="Gene3D" id="2.40.128.270">
    <property type="match status" value="1"/>
</dbReference>
<dbReference type="PANTHER" id="PTHR35535">
    <property type="entry name" value="HEAT SHOCK PROTEIN HSLJ"/>
    <property type="match status" value="1"/>
</dbReference>
<dbReference type="InterPro" id="IPR038670">
    <property type="entry name" value="HslJ-like_sf"/>
</dbReference>
<gene>
    <name evidence="2" type="ORF">GJV18_08140</name>
</gene>
<evidence type="ECO:0000313" key="2">
    <source>
        <dbReference type="EMBL" id="MVW75286.1"/>
    </source>
</evidence>
<name>A0A6I4KXQ4_9PSED</name>
<dbReference type="PANTHER" id="PTHR35535:SF1">
    <property type="entry name" value="HEAT SHOCK PROTEIN HSLJ"/>
    <property type="match status" value="1"/>
</dbReference>
<evidence type="ECO:0000259" key="1">
    <source>
        <dbReference type="Pfam" id="PF03724"/>
    </source>
</evidence>
<comment type="caution">
    <text evidence="2">The sequence shown here is derived from an EMBL/GenBank/DDBJ whole genome shotgun (WGS) entry which is preliminary data.</text>
</comment>
<accession>A0A6I4KXQ4</accession>